<accession>A0A7D3Y0J9</accession>
<dbReference type="Pfam" id="PF01244">
    <property type="entry name" value="Peptidase_M19"/>
    <property type="match status" value="1"/>
</dbReference>
<evidence type="ECO:0000313" key="2">
    <source>
        <dbReference type="Proteomes" id="UP000503088"/>
    </source>
</evidence>
<gene>
    <name evidence="1" type="ORF">GXN76_08535</name>
</gene>
<dbReference type="GO" id="GO:0070573">
    <property type="term" value="F:metallodipeptidase activity"/>
    <property type="evidence" value="ECO:0007669"/>
    <property type="project" value="InterPro"/>
</dbReference>
<dbReference type="PROSITE" id="PS00869">
    <property type="entry name" value="RENAL_DIPEPTIDASE_1"/>
    <property type="match status" value="1"/>
</dbReference>
<evidence type="ECO:0000313" key="1">
    <source>
        <dbReference type="EMBL" id="QKG84520.1"/>
    </source>
</evidence>
<proteinExistence type="predicted"/>
<dbReference type="RefSeq" id="WP_173222288.1">
    <property type="nucleotide sequence ID" value="NZ_CP048104.1"/>
</dbReference>
<dbReference type="InterPro" id="IPR032466">
    <property type="entry name" value="Metal_Hydrolase"/>
</dbReference>
<dbReference type="Gene3D" id="3.20.20.140">
    <property type="entry name" value="Metal-dependent hydrolases"/>
    <property type="match status" value="1"/>
</dbReference>
<reference evidence="1 2" key="1">
    <citation type="submission" date="2020-01" db="EMBL/GenBank/DDBJ databases">
        <authorList>
            <person name="Gulvik C.A."/>
            <person name="Batra D.G."/>
        </authorList>
    </citation>
    <scope>NUCLEOTIDE SEQUENCE [LARGE SCALE GENOMIC DNA]</scope>
    <source>
        <strain evidence="1 2">W9323</strain>
    </source>
</reference>
<name>A0A7D3Y0J9_9BACL</name>
<dbReference type="AlphaFoldDB" id="A0A7D3Y0J9"/>
<dbReference type="InterPro" id="IPR008257">
    <property type="entry name" value="Pept_M19"/>
</dbReference>
<dbReference type="KEGG" id="kpul:GXN76_08535"/>
<sequence length="314" mass="35698">MRWIDGHCDVLYKMWQGEHPPSFYEPSGELDVTYPGARSAGLNMQVFAIFVPPELPRSQTWEAALKQVDLFYEQVIQDGQKVVHIQSGNDLSLLKKGGKLGGLLALEGADSLQGDLGHLRLLYRLGVRQVGLTWNYANEAADGIMEERNGGLTRFGRELLTEMKRLQMILDVSHLSVKGFWEVVEDESIPVIASHSNCRSLCSHVRNLDDQQIQALIKRKSLIGITFVPKFVHNDPNQATVDDLFRHIDHICNLGGENCIAFGSDFDGIDEKIPGLEDTEKLDSFRGELLKRYSQSWVDQWTHENWYKFYLTHI</sequence>
<dbReference type="SUPFAM" id="SSF51556">
    <property type="entry name" value="Metallo-dependent hydrolases"/>
    <property type="match status" value="1"/>
</dbReference>
<dbReference type="PANTHER" id="PTHR10443:SF12">
    <property type="entry name" value="DIPEPTIDASE"/>
    <property type="match status" value="1"/>
</dbReference>
<dbReference type="Proteomes" id="UP000503088">
    <property type="component" value="Chromosome"/>
</dbReference>
<dbReference type="InterPro" id="IPR000180">
    <property type="entry name" value="Dipep_AS"/>
</dbReference>
<dbReference type="PANTHER" id="PTHR10443">
    <property type="entry name" value="MICROSOMAL DIPEPTIDASE"/>
    <property type="match status" value="1"/>
</dbReference>
<protein>
    <submittedName>
        <fullName evidence="1">Membrane dipeptidase</fullName>
    </submittedName>
</protein>
<keyword evidence="2" id="KW-1185">Reference proteome</keyword>
<organism evidence="1 2">
    <name type="scientific">Kroppenstedtia pulmonis</name>
    <dbReference type="NCBI Taxonomy" id="1380685"/>
    <lineage>
        <taxon>Bacteria</taxon>
        <taxon>Bacillati</taxon>
        <taxon>Bacillota</taxon>
        <taxon>Bacilli</taxon>
        <taxon>Bacillales</taxon>
        <taxon>Thermoactinomycetaceae</taxon>
        <taxon>Kroppenstedtia</taxon>
    </lineage>
</organism>
<dbReference type="EMBL" id="CP048104">
    <property type="protein sequence ID" value="QKG84520.1"/>
    <property type="molecule type" value="Genomic_DNA"/>
</dbReference>
<dbReference type="GO" id="GO:0006508">
    <property type="term" value="P:proteolysis"/>
    <property type="evidence" value="ECO:0007669"/>
    <property type="project" value="InterPro"/>
</dbReference>
<dbReference type="CDD" id="cd01301">
    <property type="entry name" value="rDP_like"/>
    <property type="match status" value="1"/>
</dbReference>
<dbReference type="PROSITE" id="PS51365">
    <property type="entry name" value="RENAL_DIPEPTIDASE_2"/>
    <property type="match status" value="1"/>
</dbReference>